<feature type="signal peptide" evidence="2">
    <location>
        <begin position="1"/>
        <end position="24"/>
    </location>
</feature>
<gene>
    <name evidence="4" type="ORF">DFR61_11211</name>
    <name evidence="3" type="ORF">NCTC10597_00445</name>
</gene>
<feature type="region of interest" description="Disordered" evidence="1">
    <location>
        <begin position="25"/>
        <end position="83"/>
    </location>
</feature>
<reference evidence="4 6" key="2">
    <citation type="submission" date="2019-03" db="EMBL/GenBank/DDBJ databases">
        <title>Genomic Encyclopedia of Type Strains, Phase IV (KMG-IV): sequencing the most valuable type-strain genomes for metagenomic binning, comparative biology and taxonomic classification.</title>
        <authorList>
            <person name="Goeker M."/>
        </authorList>
    </citation>
    <scope>NUCLEOTIDE SEQUENCE [LARGE SCALE GENOMIC DNA]</scope>
    <source>
        <strain evidence="4 6">DSM 20580</strain>
    </source>
</reference>
<reference evidence="3 5" key="1">
    <citation type="submission" date="2018-06" db="EMBL/GenBank/DDBJ databases">
        <authorList>
            <consortium name="Pathogen Informatics"/>
            <person name="Doyle S."/>
        </authorList>
    </citation>
    <scope>NUCLEOTIDE SEQUENCE [LARGE SCALE GENOMIC DNA]</scope>
    <source>
        <strain evidence="3 5">NCTC10597</strain>
    </source>
</reference>
<evidence type="ECO:0000313" key="4">
    <source>
        <dbReference type="EMBL" id="TDR39237.1"/>
    </source>
</evidence>
<dbReference type="Proteomes" id="UP000294641">
    <property type="component" value="Unassembled WGS sequence"/>
</dbReference>
<dbReference type="PROSITE" id="PS51257">
    <property type="entry name" value="PROKAR_LIPOPROTEIN"/>
    <property type="match status" value="1"/>
</dbReference>
<evidence type="ECO:0000313" key="3">
    <source>
        <dbReference type="EMBL" id="STX08779.1"/>
    </source>
</evidence>
<dbReference type="Proteomes" id="UP000254330">
    <property type="component" value="Unassembled WGS sequence"/>
</dbReference>
<keyword evidence="2" id="KW-0732">Signal</keyword>
<organism evidence="3 5">
    <name type="scientific">Kurthia zopfii</name>
    <dbReference type="NCBI Taxonomy" id="1650"/>
    <lineage>
        <taxon>Bacteria</taxon>
        <taxon>Bacillati</taxon>
        <taxon>Bacillota</taxon>
        <taxon>Bacilli</taxon>
        <taxon>Bacillales</taxon>
        <taxon>Caryophanaceae</taxon>
        <taxon>Kurthia</taxon>
    </lineage>
</organism>
<sequence>MSLTKLIFTSVCVLLLSACGNNVASEDQNKGSVSDGEKSSTKQVVENTDISKTVEEAQRQPSSAKPEAQQAQSIQGDSKDDEAGYSVVDGKIEEAAEIPAEDKKQLLAAFKEYMDAFNAKDLERYEAILAQNPEGFNLQEDLNNAAAIFKDFDIKRTATNVTITDYSGNRAYIYADLIIDVKQENTEAKDEVKQLTQFVKESTGWKVTSLQAIGSAAKGE</sequence>
<dbReference type="SUPFAM" id="SSF54427">
    <property type="entry name" value="NTF2-like"/>
    <property type="match status" value="1"/>
</dbReference>
<evidence type="ECO:0000256" key="2">
    <source>
        <dbReference type="SAM" id="SignalP"/>
    </source>
</evidence>
<dbReference type="EMBL" id="SNZG01000012">
    <property type="protein sequence ID" value="TDR39237.1"/>
    <property type="molecule type" value="Genomic_DNA"/>
</dbReference>
<evidence type="ECO:0000256" key="1">
    <source>
        <dbReference type="SAM" id="MobiDB-lite"/>
    </source>
</evidence>
<evidence type="ECO:0000313" key="5">
    <source>
        <dbReference type="Proteomes" id="UP000254330"/>
    </source>
</evidence>
<dbReference type="AlphaFoldDB" id="A0A8B4Q632"/>
<comment type="caution">
    <text evidence="3">The sequence shown here is derived from an EMBL/GenBank/DDBJ whole genome shotgun (WGS) entry which is preliminary data.</text>
</comment>
<evidence type="ECO:0000313" key="6">
    <source>
        <dbReference type="Proteomes" id="UP000294641"/>
    </source>
</evidence>
<dbReference type="Gene3D" id="3.10.450.50">
    <property type="match status" value="1"/>
</dbReference>
<dbReference type="OrthoDB" id="2839093at2"/>
<protein>
    <submittedName>
        <fullName evidence="3">Uncharacterized protein</fullName>
    </submittedName>
</protein>
<feature type="chain" id="PRO_5032673711" evidence="2">
    <location>
        <begin position="25"/>
        <end position="220"/>
    </location>
</feature>
<feature type="compositionally biased region" description="Polar residues" evidence="1">
    <location>
        <begin position="41"/>
        <end position="51"/>
    </location>
</feature>
<dbReference type="InterPro" id="IPR032710">
    <property type="entry name" value="NTF2-like_dom_sf"/>
</dbReference>
<name>A0A8B4Q632_9BACL</name>
<keyword evidence="6" id="KW-1185">Reference proteome</keyword>
<dbReference type="RefSeq" id="WP_109349408.1">
    <property type="nucleotide sequence ID" value="NZ_BJUE01000032.1"/>
</dbReference>
<proteinExistence type="predicted"/>
<feature type="compositionally biased region" description="Polar residues" evidence="1">
    <location>
        <begin position="59"/>
        <end position="76"/>
    </location>
</feature>
<accession>A0A8B4Q632</accession>
<dbReference type="EMBL" id="UGNP01000001">
    <property type="protein sequence ID" value="STX08779.1"/>
    <property type="molecule type" value="Genomic_DNA"/>
</dbReference>